<evidence type="ECO:0000313" key="3">
    <source>
        <dbReference type="EMBL" id="KIS68769.1"/>
    </source>
</evidence>
<evidence type="ECO:0000259" key="2">
    <source>
        <dbReference type="PROSITE" id="PS50020"/>
    </source>
</evidence>
<keyword evidence="4" id="KW-1185">Reference proteome</keyword>
<proteinExistence type="predicted"/>
<dbReference type="GO" id="GO:0070824">
    <property type="term" value="C:SHREC complex"/>
    <property type="evidence" value="ECO:0000318"/>
    <property type="project" value="GO_Central"/>
</dbReference>
<reference evidence="3 4" key="1">
    <citation type="journal article" date="2006" name="Nature">
        <title>Insights from the genome of the biotrophic fungal plant pathogen Ustilago maydis.</title>
        <authorList>
            <person name="Kamper J."/>
            <person name="Kahmann R."/>
            <person name="Bolker M."/>
            <person name="Ma L.J."/>
            <person name="Brefort T."/>
            <person name="Saville B.J."/>
            <person name="Banuett F."/>
            <person name="Kronstad J.W."/>
            <person name="Gold S.E."/>
            <person name="Muller O."/>
            <person name="Perlin M.H."/>
            <person name="Wosten H.A."/>
            <person name="de Vries R."/>
            <person name="Ruiz-Herrera J."/>
            <person name="Reynaga-Pena C.G."/>
            <person name="Snetselaar K."/>
            <person name="McCann M."/>
            <person name="Perez-Martin J."/>
            <person name="Feldbrugge M."/>
            <person name="Basse C.W."/>
            <person name="Steinberg G."/>
            <person name="Ibeas J.I."/>
            <person name="Holloman W."/>
            <person name="Guzman P."/>
            <person name="Farman M."/>
            <person name="Stajich J.E."/>
            <person name="Sentandreu R."/>
            <person name="Gonzalez-Prieto J.M."/>
            <person name="Kennell J.C."/>
            <person name="Molina L."/>
            <person name="Schirawski J."/>
            <person name="Mendoza-Mendoza A."/>
            <person name="Greilinger D."/>
            <person name="Munch K."/>
            <person name="Rossel N."/>
            <person name="Scherer M."/>
            <person name="Vranes M."/>
            <person name="Ladendorf O."/>
            <person name="Vincon V."/>
            <person name="Fuchs U."/>
            <person name="Sandrock B."/>
            <person name="Meng S."/>
            <person name="Ho E.C."/>
            <person name="Cahill M.J."/>
            <person name="Boyce K.J."/>
            <person name="Klose J."/>
            <person name="Klosterman S.J."/>
            <person name="Deelstra H.J."/>
            <person name="Ortiz-Castellanos L."/>
            <person name="Li W."/>
            <person name="Sanchez-Alonso P."/>
            <person name="Schreier P.H."/>
            <person name="Hauser-Hahn I."/>
            <person name="Vaupel M."/>
            <person name="Koopmann E."/>
            <person name="Friedrich G."/>
            <person name="Voss H."/>
            <person name="Schluter T."/>
            <person name="Margolis J."/>
            <person name="Platt D."/>
            <person name="Swimmer C."/>
            <person name="Gnirke A."/>
            <person name="Chen F."/>
            <person name="Vysotskaia V."/>
            <person name="Mannhaupt G."/>
            <person name="Guldener U."/>
            <person name="Munsterkotter M."/>
            <person name="Haase D."/>
            <person name="Oesterheld M."/>
            <person name="Mewes H.W."/>
            <person name="Mauceli E.W."/>
            <person name="DeCaprio D."/>
            <person name="Wade C.M."/>
            <person name="Butler J."/>
            <person name="Young S."/>
            <person name="Jaffe D.B."/>
            <person name="Calvo S."/>
            <person name="Nusbaum C."/>
            <person name="Galagan J."/>
            <person name="Birren B.W."/>
        </authorList>
    </citation>
    <scope>NUCLEOTIDE SEQUENCE [LARGE SCALE GENOMIC DNA]</scope>
    <source>
        <strain evidence="4">DSM 14603 / FGSC 9021 / UM521</strain>
    </source>
</reference>
<feature type="region of interest" description="Disordered" evidence="1">
    <location>
        <begin position="403"/>
        <end position="422"/>
    </location>
</feature>
<dbReference type="InterPro" id="IPR001202">
    <property type="entry name" value="WW_dom"/>
</dbReference>
<dbReference type="SMART" id="SM00456">
    <property type="entry name" value="WW"/>
    <property type="match status" value="1"/>
</dbReference>
<dbReference type="CDD" id="cd00201">
    <property type="entry name" value="WW"/>
    <property type="match status" value="1"/>
</dbReference>
<dbReference type="EMBL" id="CM003147">
    <property type="protein sequence ID" value="KIS68769.1"/>
    <property type="molecule type" value="Genomic_DNA"/>
</dbReference>
<dbReference type="SUPFAM" id="SSF51045">
    <property type="entry name" value="WW domain"/>
    <property type="match status" value="1"/>
</dbReference>
<dbReference type="PROSITE" id="PS50020">
    <property type="entry name" value="WW_DOMAIN_2"/>
    <property type="match status" value="1"/>
</dbReference>
<dbReference type="InterPro" id="IPR018839">
    <property type="entry name" value="Tscrpt-silencing_Clr2_C"/>
</dbReference>
<dbReference type="Gene3D" id="2.20.70.10">
    <property type="match status" value="1"/>
</dbReference>
<dbReference type="RefSeq" id="XP_011389858.1">
    <property type="nucleotide sequence ID" value="XM_011391556.1"/>
</dbReference>
<dbReference type="GeneID" id="23567974"/>
<dbReference type="KEGG" id="uma:UMAG_12222"/>
<dbReference type="PANTHER" id="PTHR38046:SF1">
    <property type="entry name" value="CRYPTIC LOCI REGULATOR 2"/>
    <property type="match status" value="1"/>
</dbReference>
<gene>
    <name evidence="3" type="ORF">UMAG_12222</name>
</gene>
<accession>A0A0D1DX20</accession>
<dbReference type="PANTHER" id="PTHR38046">
    <property type="entry name" value="CRYPTIC LOCI REGULATOR 2"/>
    <property type="match status" value="1"/>
</dbReference>
<dbReference type="GO" id="GO:0030466">
    <property type="term" value="P:silent mating-type cassette heterochromatin formation"/>
    <property type="evidence" value="ECO:0000318"/>
    <property type="project" value="GO_Central"/>
</dbReference>
<feature type="domain" description="WW" evidence="2">
    <location>
        <begin position="672"/>
        <end position="706"/>
    </location>
</feature>
<name>A0A0D1DX20_MYCMD</name>
<dbReference type="OrthoDB" id="2421327at2759"/>
<feature type="region of interest" description="Disordered" evidence="1">
    <location>
        <begin position="15"/>
        <end position="61"/>
    </location>
</feature>
<dbReference type="InterPro" id="IPR036020">
    <property type="entry name" value="WW_dom_sf"/>
</dbReference>
<dbReference type="PROSITE" id="PS01159">
    <property type="entry name" value="WW_DOMAIN_1"/>
    <property type="match status" value="1"/>
</dbReference>
<dbReference type="GO" id="GO:0033553">
    <property type="term" value="C:rDNA heterochromatin"/>
    <property type="evidence" value="ECO:0000318"/>
    <property type="project" value="GO_Central"/>
</dbReference>
<evidence type="ECO:0000313" key="4">
    <source>
        <dbReference type="Proteomes" id="UP000000561"/>
    </source>
</evidence>
<feature type="compositionally biased region" description="Low complexity" evidence="1">
    <location>
        <begin position="636"/>
        <end position="651"/>
    </location>
</feature>
<feature type="region of interest" description="Disordered" evidence="1">
    <location>
        <begin position="627"/>
        <end position="651"/>
    </location>
</feature>
<dbReference type="Pfam" id="PF00397">
    <property type="entry name" value="WW"/>
    <property type="match status" value="1"/>
</dbReference>
<dbReference type="AlphaFoldDB" id="A0A0D1DX20"/>
<dbReference type="Pfam" id="PF10383">
    <property type="entry name" value="Clr2"/>
    <property type="match status" value="1"/>
</dbReference>
<sequence>MNPANCRCIYCPKSQSVSTGGNRSPAIAGVKRKDEPTSASSSANADRRRKKSHNADVAEVPAHTSITVRGVEIDRLEPGLAIVSVPQRDLETMRPLNRGEKERFRVGEVAWCMLSEPVVDPTCPGRQIEIWPVVILDSAVQVTTMPGYDTDNNNKQRTRARSPLAQSGVGSVNQSMAYQVTFFGTTEKAKVPEASLMPYLIGFIPEDLVNSDLGTRQDHLWLFQDDEYPHLNLSRQPNVAAPEFTKAIVAWGFAVEAVAILRNLYNVTDAYSVSETPQGKARDLGASAAERDNQLASGMRYYQGIYFGLERLWVGDVVRLRLSRSDIKKLQQQLNAVLAAEAQSDASDAKAILLDEAGSYALQLGAIYEDPQAPKTVRVSGEIYQIMAQAKYAALTTDIEARNKRREADDGRDAAARQEEARKLEARLPKSSVLTGSPGFPPIPQVPAGFVMVSLNDRFQARIPREATLTLGHVAGRMYPSLGMYSDIPRVAEQIKQSPSNKKLAADEDTQVGLRARLSVAGLLSGCVKAMKASSVHTWTRTASFKGALALARKRLDSILSSESGHLDTEETVAASLVKSPTEDSSTSASAAAAAAAAVSMSAETVVAPPRNDTEAPNVAALHMQPAPAPAPAPAPVTTSAQQEVSTATTAATTSIEATADVQVSPVSEDTRPLLPGWQARKSRNLGMYYYVHTATKKTQWERPTL</sequence>
<dbReference type="InterPro" id="IPR038986">
    <property type="entry name" value="Clr2"/>
</dbReference>
<dbReference type="Proteomes" id="UP000000561">
    <property type="component" value="Chromosome 8"/>
</dbReference>
<organism evidence="3 4">
    <name type="scientific">Mycosarcoma maydis</name>
    <name type="common">Corn smut fungus</name>
    <name type="synonym">Ustilago maydis</name>
    <dbReference type="NCBI Taxonomy" id="5270"/>
    <lineage>
        <taxon>Eukaryota</taxon>
        <taxon>Fungi</taxon>
        <taxon>Dikarya</taxon>
        <taxon>Basidiomycota</taxon>
        <taxon>Ustilaginomycotina</taxon>
        <taxon>Ustilaginomycetes</taxon>
        <taxon>Ustilaginales</taxon>
        <taxon>Ustilaginaceae</taxon>
        <taxon>Mycosarcoma</taxon>
    </lineage>
</organism>
<dbReference type="VEuPathDB" id="FungiDB:UMAG_12222"/>
<dbReference type="STRING" id="237631.A0A0D1DX20"/>
<dbReference type="eggNOG" id="ENOG502S8EX">
    <property type="taxonomic scope" value="Eukaryota"/>
</dbReference>
<protein>
    <recommendedName>
        <fullName evidence="2">WW domain-containing protein</fullName>
    </recommendedName>
</protein>
<evidence type="ECO:0000256" key="1">
    <source>
        <dbReference type="SAM" id="MobiDB-lite"/>
    </source>
</evidence>
<dbReference type="GO" id="GO:0031934">
    <property type="term" value="C:mating-type region heterochromatin"/>
    <property type="evidence" value="ECO:0000318"/>
    <property type="project" value="GO_Central"/>
</dbReference>
<dbReference type="InParanoid" id="A0A0D1DX20"/>